<dbReference type="EMBL" id="VSRR010003482">
    <property type="protein sequence ID" value="MPC36313.1"/>
    <property type="molecule type" value="Genomic_DNA"/>
</dbReference>
<dbReference type="InterPro" id="IPR052243">
    <property type="entry name" value="Mito_inner_membrane_organizer"/>
</dbReference>
<dbReference type="SMART" id="SM00271">
    <property type="entry name" value="DnaJ"/>
    <property type="match status" value="1"/>
</dbReference>
<comment type="caution">
    <text evidence="3">The sequence shown here is derived from an EMBL/GenBank/DDBJ whole genome shotgun (WGS) entry which is preliminary data.</text>
</comment>
<keyword evidence="1" id="KW-0143">Chaperone</keyword>
<dbReference type="InterPro" id="IPR036869">
    <property type="entry name" value="J_dom_sf"/>
</dbReference>
<dbReference type="GO" id="GO:0005739">
    <property type="term" value="C:mitochondrion"/>
    <property type="evidence" value="ECO:0007669"/>
    <property type="project" value="GOC"/>
</dbReference>
<keyword evidence="4" id="KW-1185">Reference proteome</keyword>
<dbReference type="Gene3D" id="1.10.287.110">
    <property type="entry name" value="DnaJ domain"/>
    <property type="match status" value="1"/>
</dbReference>
<dbReference type="Pfam" id="PF00226">
    <property type="entry name" value="DnaJ"/>
    <property type="match status" value="1"/>
</dbReference>
<gene>
    <name evidence="3" type="primary">DNAJC11</name>
    <name evidence="3" type="ORF">E2C01_029768</name>
</gene>
<dbReference type="AlphaFoldDB" id="A0A5B7ETT0"/>
<feature type="domain" description="J" evidence="2">
    <location>
        <begin position="14"/>
        <end position="82"/>
    </location>
</feature>
<evidence type="ECO:0000313" key="4">
    <source>
        <dbReference type="Proteomes" id="UP000324222"/>
    </source>
</evidence>
<dbReference type="Pfam" id="PF11875">
    <property type="entry name" value="DnaJ-like_C11_C"/>
    <property type="match status" value="1"/>
</dbReference>
<dbReference type="SMR" id="A0A5B7ETT0"/>
<dbReference type="PANTHER" id="PTHR44157:SF1">
    <property type="entry name" value="DNAJ HOMOLOG SUBFAMILY C MEMBER 11"/>
    <property type="match status" value="1"/>
</dbReference>
<reference evidence="3 4" key="1">
    <citation type="submission" date="2019-05" db="EMBL/GenBank/DDBJ databases">
        <title>Another draft genome of Portunus trituberculatus and its Hox gene families provides insights of decapod evolution.</title>
        <authorList>
            <person name="Jeong J.-H."/>
            <person name="Song I."/>
            <person name="Kim S."/>
            <person name="Choi T."/>
            <person name="Kim D."/>
            <person name="Ryu S."/>
            <person name="Kim W."/>
        </authorList>
    </citation>
    <scope>NUCLEOTIDE SEQUENCE [LARGE SCALE GENOMIC DNA]</scope>
    <source>
        <tissue evidence="3">Muscle</tissue>
    </source>
</reference>
<dbReference type="GO" id="GO:0042407">
    <property type="term" value="P:cristae formation"/>
    <property type="evidence" value="ECO:0007669"/>
    <property type="project" value="TreeGrafter"/>
</dbReference>
<dbReference type="InterPro" id="IPR001623">
    <property type="entry name" value="DnaJ_domain"/>
</dbReference>
<dbReference type="Proteomes" id="UP000324222">
    <property type="component" value="Unassembled WGS sequence"/>
</dbReference>
<dbReference type="Pfam" id="PF22774">
    <property type="entry name" value="DNAJC11_beta-barrel"/>
    <property type="match status" value="1"/>
</dbReference>
<protein>
    <submittedName>
        <fullName evidence="3">DnaJ subfamily C member 11</fullName>
    </submittedName>
</protein>
<evidence type="ECO:0000259" key="2">
    <source>
        <dbReference type="PROSITE" id="PS50076"/>
    </source>
</evidence>
<dbReference type="InterPro" id="IPR024586">
    <property type="entry name" value="DnaJ-like_C11_C"/>
</dbReference>
<sequence>MAEEIDASQEDGDDYYTFLNIPRNATDDEINNAYRRLSRLYHPDKHTDPERKVEAELLFSKTKRAYEVLSDGHMRAIYDNLGTAGLETQGWEIVQRTKTPHEIREEYERLARDQEERRLQQRTNPKSTVTMTVNATDLFSLYDEESPFLDLRDLFGFPHIEISGMSLSQSIEAPLTTKDTAILSGNLASHNGNGNGGINCSIRRITSDRGWGELEVGAGNGLTIATKGFRNFSQGMFGNGSIHTHFTPNGLRIGSVITMANQLDKQTVGYLTWKAGMQSGMNTMIIRDTPSYHLVFSAYIGIPHTYAALSYTHKMPDHDTKVKLTGKAGTFGAILEYGAEKKISQNSSIAASIALGVPTGVHLKIKLHRASQTYSTIFLLCEEILPAPVIYGTLVPLVSWIALQKLIIQPYLRQQKQAELLKQREANRTRLLEKRREAFAAVELMRETVRRIVDQEEARKGLVILLASYGQLVVEGKDDLAPAPEVVDVTIPLQCLVKDSKLILQESSKCSLPGFYDPCPGEDKNLRVRYLFHAVTHEVTITDTESLRIPKQSHRLET</sequence>
<dbReference type="PRINTS" id="PR00625">
    <property type="entry name" value="JDOMAIN"/>
</dbReference>
<evidence type="ECO:0000256" key="1">
    <source>
        <dbReference type="ARBA" id="ARBA00023186"/>
    </source>
</evidence>
<proteinExistence type="predicted"/>
<dbReference type="SUPFAM" id="SSF46565">
    <property type="entry name" value="Chaperone J-domain"/>
    <property type="match status" value="1"/>
</dbReference>
<accession>A0A5B7ETT0</accession>
<dbReference type="PROSITE" id="PS50076">
    <property type="entry name" value="DNAJ_2"/>
    <property type="match status" value="1"/>
</dbReference>
<dbReference type="OrthoDB" id="18010at2759"/>
<organism evidence="3 4">
    <name type="scientific">Portunus trituberculatus</name>
    <name type="common">Swimming crab</name>
    <name type="synonym">Neptunus trituberculatus</name>
    <dbReference type="NCBI Taxonomy" id="210409"/>
    <lineage>
        <taxon>Eukaryota</taxon>
        <taxon>Metazoa</taxon>
        <taxon>Ecdysozoa</taxon>
        <taxon>Arthropoda</taxon>
        <taxon>Crustacea</taxon>
        <taxon>Multicrustacea</taxon>
        <taxon>Malacostraca</taxon>
        <taxon>Eumalacostraca</taxon>
        <taxon>Eucarida</taxon>
        <taxon>Decapoda</taxon>
        <taxon>Pleocyemata</taxon>
        <taxon>Brachyura</taxon>
        <taxon>Eubrachyura</taxon>
        <taxon>Portunoidea</taxon>
        <taxon>Portunidae</taxon>
        <taxon>Portuninae</taxon>
        <taxon>Portunus</taxon>
    </lineage>
</organism>
<dbReference type="PANTHER" id="PTHR44157">
    <property type="entry name" value="DNAJ HOMOLOG SUBFAMILY C MEMBER 11"/>
    <property type="match status" value="1"/>
</dbReference>
<evidence type="ECO:0000313" key="3">
    <source>
        <dbReference type="EMBL" id="MPC36313.1"/>
    </source>
</evidence>
<dbReference type="InterPro" id="IPR055225">
    <property type="entry name" value="DNAJC11-like_beta-barrel"/>
</dbReference>
<name>A0A5B7ETT0_PORTR</name>
<dbReference type="CDD" id="cd06257">
    <property type="entry name" value="DnaJ"/>
    <property type="match status" value="1"/>
</dbReference>